<organism evidence="5 6">
    <name type="scientific">Necator americanus</name>
    <name type="common">Human hookworm</name>
    <dbReference type="NCBI Taxonomy" id="51031"/>
    <lineage>
        <taxon>Eukaryota</taxon>
        <taxon>Metazoa</taxon>
        <taxon>Ecdysozoa</taxon>
        <taxon>Nematoda</taxon>
        <taxon>Chromadorea</taxon>
        <taxon>Rhabditida</taxon>
        <taxon>Rhabditina</taxon>
        <taxon>Rhabditomorpha</taxon>
        <taxon>Strongyloidea</taxon>
        <taxon>Ancylostomatidae</taxon>
        <taxon>Bunostominae</taxon>
        <taxon>Necator</taxon>
    </lineage>
</organism>
<comment type="caution">
    <text evidence="5">The sequence shown here is derived from an EMBL/GenBank/DDBJ whole genome shotgun (WGS) entry which is preliminary data.</text>
</comment>
<evidence type="ECO:0000256" key="4">
    <source>
        <dbReference type="ARBA" id="ARBA00023180"/>
    </source>
</evidence>
<dbReference type="InterPro" id="IPR036691">
    <property type="entry name" value="Endo/exonu/phosph_ase_sf"/>
</dbReference>
<dbReference type="PANTHER" id="PTHR45679:SF2">
    <property type="entry name" value="ER DEGRADATION-ENHANCING ALPHA-MANNOSIDASE-LIKE PROTEIN 3"/>
    <property type="match status" value="1"/>
</dbReference>
<comment type="similarity">
    <text evidence="2">Belongs to the glycosyl hydrolase 47 family.</text>
</comment>
<dbReference type="InterPro" id="IPR044674">
    <property type="entry name" value="EDEM1/2/3"/>
</dbReference>
<sequence length="495" mass="56314">MVVAKDSMAPQASGDVTGYGLRQRVFASYGNLSLCSTVMDSINDYVRVPCGFAGVKDVRTMSHEDRMDSFVLSETFKYLYMIFAEPGDLLFDPDNYVLTTEAHFLPLSIGAQPNDSPRRMFIRADDISSSSVTYIYANPFGANQRPTEADEAMEIRERTQSFLEELFDVQRRKPRHSAQCIMSSERLHDWSFSSTNAEHVKQLLQMGIQLHVREEGRMQLSHHSTNLRCAAPDSVVIATTALLALREADAPPDGERLPYIAKGAVVQHIAKAHNLKVQLPEGNMESLATTIRFVTLNSRTLSNELQQAALSRLLRYLCVPFAALQETRMRDRPVISIENYTIYCGDADENKWRNLETLSRHAFVRLRDRKGRKLWVVSAHASTETPEDNTFYDELNALLSKIQNQEVVIVGIDANAKIRLQQQSEFYYLAERTSDNGDCLVDICEQTGLIIASTCERNHQLAWQGSTRSPREEQRKRKMRTFKLQLDYVLTRNIQ</sequence>
<dbReference type="SUPFAM" id="SSF56219">
    <property type="entry name" value="DNase I-like"/>
    <property type="match status" value="1"/>
</dbReference>
<dbReference type="InterPro" id="IPR012341">
    <property type="entry name" value="6hp_glycosidase-like_sf"/>
</dbReference>
<keyword evidence="3" id="KW-0256">Endoplasmic reticulum</keyword>
<evidence type="ECO:0000256" key="1">
    <source>
        <dbReference type="ARBA" id="ARBA00004240"/>
    </source>
</evidence>
<dbReference type="Proteomes" id="UP001303046">
    <property type="component" value="Unassembled WGS sequence"/>
</dbReference>
<dbReference type="Gene3D" id="3.60.10.10">
    <property type="entry name" value="Endonuclease/exonuclease/phosphatase"/>
    <property type="match status" value="1"/>
</dbReference>
<dbReference type="Gene3D" id="1.50.10.10">
    <property type="match status" value="1"/>
</dbReference>
<gene>
    <name evidence="5" type="primary">Necator_chrX.g24516</name>
    <name evidence="5" type="ORF">RB195_024351</name>
</gene>
<evidence type="ECO:0000313" key="5">
    <source>
        <dbReference type="EMBL" id="KAK6763996.1"/>
    </source>
</evidence>
<dbReference type="EMBL" id="JAVFWL010000006">
    <property type="protein sequence ID" value="KAK6763996.1"/>
    <property type="molecule type" value="Genomic_DNA"/>
</dbReference>
<evidence type="ECO:0000256" key="2">
    <source>
        <dbReference type="ARBA" id="ARBA00007658"/>
    </source>
</evidence>
<dbReference type="InterPro" id="IPR036026">
    <property type="entry name" value="Seven-hairpin_glycosidases"/>
</dbReference>
<name>A0ABR1EQ35_NECAM</name>
<evidence type="ECO:0000256" key="3">
    <source>
        <dbReference type="ARBA" id="ARBA00022824"/>
    </source>
</evidence>
<dbReference type="Pfam" id="PF01532">
    <property type="entry name" value="Glyco_hydro_47"/>
    <property type="match status" value="1"/>
</dbReference>
<dbReference type="SUPFAM" id="SSF48225">
    <property type="entry name" value="Seven-hairpin glycosidases"/>
    <property type="match status" value="1"/>
</dbReference>
<accession>A0ABR1EQ35</accession>
<protein>
    <recommendedName>
        <fullName evidence="7">Alpha-1,2-Mannosidase</fullName>
    </recommendedName>
</protein>
<evidence type="ECO:0008006" key="7">
    <source>
        <dbReference type="Google" id="ProtNLM"/>
    </source>
</evidence>
<reference evidence="5 6" key="1">
    <citation type="submission" date="2023-08" db="EMBL/GenBank/DDBJ databases">
        <title>A Necator americanus chromosomal reference genome.</title>
        <authorList>
            <person name="Ilik V."/>
            <person name="Petrzelkova K.J."/>
            <person name="Pardy F."/>
            <person name="Fuh T."/>
            <person name="Niatou-Singa F.S."/>
            <person name="Gouil Q."/>
            <person name="Baker L."/>
            <person name="Ritchie M.E."/>
            <person name="Jex A.R."/>
            <person name="Gazzola D."/>
            <person name="Li H."/>
            <person name="Toshio Fujiwara R."/>
            <person name="Zhan B."/>
            <person name="Aroian R.V."/>
            <person name="Pafco B."/>
            <person name="Schwarz E.M."/>
        </authorList>
    </citation>
    <scope>NUCLEOTIDE SEQUENCE [LARGE SCALE GENOMIC DNA]</scope>
    <source>
        <strain evidence="5 6">Aroian</strain>
        <tissue evidence="5">Whole animal</tissue>
    </source>
</reference>
<keyword evidence="6" id="KW-1185">Reference proteome</keyword>
<keyword evidence="4" id="KW-0325">Glycoprotein</keyword>
<proteinExistence type="inferred from homology"/>
<dbReference type="InterPro" id="IPR001382">
    <property type="entry name" value="Glyco_hydro_47"/>
</dbReference>
<comment type="subcellular location">
    <subcellularLocation>
        <location evidence="1">Endoplasmic reticulum</location>
    </subcellularLocation>
</comment>
<evidence type="ECO:0000313" key="6">
    <source>
        <dbReference type="Proteomes" id="UP001303046"/>
    </source>
</evidence>
<dbReference type="PANTHER" id="PTHR45679">
    <property type="entry name" value="ER DEGRADATION-ENHANCING ALPHA-MANNOSIDASE-LIKE PROTEIN 2"/>
    <property type="match status" value="1"/>
</dbReference>